<accession>A0A1B7NNH5</accession>
<keyword evidence="2" id="KW-1185">Reference proteome</keyword>
<comment type="caution">
    <text evidence="1">The sequence shown here is derived from an EMBL/GenBank/DDBJ whole genome shotgun (WGS) entry which is preliminary data.</text>
</comment>
<proteinExistence type="predicted"/>
<feature type="non-terminal residue" evidence="1">
    <location>
        <position position="1"/>
    </location>
</feature>
<organism evidence="1 2">
    <name type="scientific">Emergomyces africanus</name>
    <dbReference type="NCBI Taxonomy" id="1955775"/>
    <lineage>
        <taxon>Eukaryota</taxon>
        <taxon>Fungi</taxon>
        <taxon>Dikarya</taxon>
        <taxon>Ascomycota</taxon>
        <taxon>Pezizomycotina</taxon>
        <taxon>Eurotiomycetes</taxon>
        <taxon>Eurotiomycetidae</taxon>
        <taxon>Onygenales</taxon>
        <taxon>Ajellomycetaceae</taxon>
        <taxon>Emergomyces</taxon>
    </lineage>
</organism>
<dbReference type="Proteomes" id="UP000091918">
    <property type="component" value="Unassembled WGS sequence"/>
</dbReference>
<evidence type="ECO:0000313" key="1">
    <source>
        <dbReference type="EMBL" id="OAX78160.1"/>
    </source>
</evidence>
<dbReference type="EMBL" id="LGUA01001703">
    <property type="protein sequence ID" value="OAX78160.1"/>
    <property type="molecule type" value="Genomic_DNA"/>
</dbReference>
<dbReference type="AlphaFoldDB" id="A0A1B7NNH5"/>
<gene>
    <name evidence="1" type="ORF">ACJ72_07535</name>
</gene>
<reference evidence="1 2" key="1">
    <citation type="submission" date="2015-07" db="EMBL/GenBank/DDBJ databases">
        <title>Emmonsia species relationships and genome sequence.</title>
        <authorList>
            <person name="Cuomo C.A."/>
            <person name="Schwartz I.S."/>
            <person name="Kenyon C."/>
            <person name="de Hoog G.S."/>
            <person name="Govender N.P."/>
            <person name="Botha A."/>
            <person name="Moreno L."/>
            <person name="de Vries M."/>
            <person name="Munoz J.F."/>
            <person name="Stielow J.B."/>
        </authorList>
    </citation>
    <scope>NUCLEOTIDE SEQUENCE [LARGE SCALE GENOMIC DNA]</scope>
    <source>
        <strain evidence="1 2">CBS 136260</strain>
    </source>
</reference>
<protein>
    <submittedName>
        <fullName evidence="1">Uncharacterized protein</fullName>
    </submittedName>
</protein>
<evidence type="ECO:0000313" key="2">
    <source>
        <dbReference type="Proteomes" id="UP000091918"/>
    </source>
</evidence>
<sequence length="121" mass="14191">TRRVRRNQDSPAMFTPFLRYGRSVMANFAWIQPIDQIADCRPYHDAAEITNQMLVEHLLPPMRMLSAQGWYSWLGIYSLVYLHRVIPYRYERAERRCLYLVSNIVNGKGVAADAEKINMIN</sequence>
<name>A0A1B7NNH5_9EURO</name>